<feature type="compositionally biased region" description="Low complexity" evidence="1">
    <location>
        <begin position="346"/>
        <end position="357"/>
    </location>
</feature>
<proteinExistence type="predicted"/>
<feature type="region of interest" description="Disordered" evidence="1">
    <location>
        <begin position="290"/>
        <end position="358"/>
    </location>
</feature>
<protein>
    <submittedName>
        <fullName evidence="2">Uncharacterized protein</fullName>
    </submittedName>
</protein>
<sequence>MSTPHWSIWLSSPPSSASSAAVAVGTPYGGNRSARLVTPAPAAPENELVCCRGRLKPLISDIRPAAPVGRPIKALPTSGADALPGKEETRFKRFYPTTSFRILPAPYLPGSVSALSAPAEDRLVASSLSSGRADDSAYRFDRTVRRLASICANGVTIRSSWWPLDPPPPEPLIMLCGERKGTTLKRTVDTTPLCSLRPTYVVRSDVEDVTTVEEAAPTTVVALLDGDDAIDDSTAGSSSVLVSFQWNALSRPPPPVPPPPPEVSVVPLPVLATFEVDVPEPLLLALHRAASSDTDDTLGEISKSESDRYRKDSRRWGRAADSSVPGPPGPPSPDGSSRGDRRLVYPPTTLMTPLGGPLPDPSALSMKLQTEYFKISPYNNVNAPMSARGLPWPWSRALPREELGLAEEEGGAERYRELAPPAQPNRDRPGGSWWFGRPIVSISRDAAALLPSADSPARVDR</sequence>
<dbReference type="Proteomes" id="UP000075903">
    <property type="component" value="Unassembled WGS sequence"/>
</dbReference>
<feature type="region of interest" description="Disordered" evidence="1">
    <location>
        <begin position="408"/>
        <end position="432"/>
    </location>
</feature>
<name>A0A182VGJ6_ANOME</name>
<evidence type="ECO:0000256" key="1">
    <source>
        <dbReference type="SAM" id="MobiDB-lite"/>
    </source>
</evidence>
<dbReference type="AlphaFoldDB" id="A0A182VGJ6"/>
<dbReference type="EnsemblMetazoa" id="AMEM014614-RA">
    <property type="protein sequence ID" value="AMEM014614-PA"/>
    <property type="gene ID" value="AMEM014614"/>
</dbReference>
<accession>A0A182VGJ6</accession>
<reference evidence="2" key="1">
    <citation type="submission" date="2020-05" db="UniProtKB">
        <authorList>
            <consortium name="EnsemblMetazoa"/>
        </authorList>
    </citation>
    <scope>IDENTIFICATION</scope>
    <source>
        <strain evidence="2">MAF</strain>
    </source>
</reference>
<dbReference type="VEuPathDB" id="VectorBase:AMEM014614"/>
<organism evidence="2 3">
    <name type="scientific">Anopheles merus</name>
    <name type="common">Mosquito</name>
    <dbReference type="NCBI Taxonomy" id="30066"/>
    <lineage>
        <taxon>Eukaryota</taxon>
        <taxon>Metazoa</taxon>
        <taxon>Ecdysozoa</taxon>
        <taxon>Arthropoda</taxon>
        <taxon>Hexapoda</taxon>
        <taxon>Insecta</taxon>
        <taxon>Pterygota</taxon>
        <taxon>Neoptera</taxon>
        <taxon>Endopterygota</taxon>
        <taxon>Diptera</taxon>
        <taxon>Nematocera</taxon>
        <taxon>Culicoidea</taxon>
        <taxon>Culicidae</taxon>
        <taxon>Anophelinae</taxon>
        <taxon>Anopheles</taxon>
    </lineage>
</organism>
<evidence type="ECO:0000313" key="2">
    <source>
        <dbReference type="EnsemblMetazoa" id="AMEM014614-PA"/>
    </source>
</evidence>
<evidence type="ECO:0000313" key="3">
    <source>
        <dbReference type="Proteomes" id="UP000075903"/>
    </source>
</evidence>
<keyword evidence="3" id="KW-1185">Reference proteome</keyword>